<keyword evidence="2 11" id="KW-0813">Transport</keyword>
<evidence type="ECO:0000256" key="13">
    <source>
        <dbReference type="SAM" id="SignalP"/>
    </source>
</evidence>
<feature type="signal peptide" evidence="13">
    <location>
        <begin position="1"/>
        <end position="43"/>
    </location>
</feature>
<evidence type="ECO:0000256" key="11">
    <source>
        <dbReference type="PROSITE-ProRule" id="PRU01360"/>
    </source>
</evidence>
<evidence type="ECO:0000256" key="6">
    <source>
        <dbReference type="ARBA" id="ARBA00023004"/>
    </source>
</evidence>
<accession>A0ABU8S1Q7</accession>
<proteinExistence type="inferred from homology"/>
<reference evidence="16 17" key="1">
    <citation type="submission" date="2024-03" db="EMBL/GenBank/DDBJ databases">
        <authorList>
            <person name="Jo J.-H."/>
        </authorList>
    </citation>
    <scope>NUCLEOTIDE SEQUENCE [LARGE SCALE GENOMIC DNA]</scope>
    <source>
        <strain evidence="16 17">PS1R-30</strain>
    </source>
</reference>
<comment type="caution">
    <text evidence="16">The sequence shown here is derived from an EMBL/GenBank/DDBJ whole genome shotgun (WGS) entry which is preliminary data.</text>
</comment>
<dbReference type="InterPro" id="IPR036942">
    <property type="entry name" value="Beta-barrel_TonB_sf"/>
</dbReference>
<keyword evidence="9 11" id="KW-0472">Membrane</keyword>
<feature type="domain" description="TonB-dependent receptor-like beta-barrel" evidence="14">
    <location>
        <begin position="309"/>
        <end position="738"/>
    </location>
</feature>
<evidence type="ECO:0000256" key="8">
    <source>
        <dbReference type="ARBA" id="ARBA00023077"/>
    </source>
</evidence>
<evidence type="ECO:0000256" key="12">
    <source>
        <dbReference type="RuleBase" id="RU003357"/>
    </source>
</evidence>
<evidence type="ECO:0000256" key="7">
    <source>
        <dbReference type="ARBA" id="ARBA00023065"/>
    </source>
</evidence>
<evidence type="ECO:0000256" key="4">
    <source>
        <dbReference type="ARBA" id="ARBA00022496"/>
    </source>
</evidence>
<keyword evidence="4" id="KW-0410">Iron transport</keyword>
<protein>
    <submittedName>
        <fullName evidence="16">TonB-dependent receptor</fullName>
    </submittedName>
</protein>
<keyword evidence="13" id="KW-0732">Signal</keyword>
<comment type="subcellular location">
    <subcellularLocation>
        <location evidence="1 11">Cell outer membrane</location>
        <topology evidence="1 11">Multi-pass membrane protein</topology>
    </subcellularLocation>
</comment>
<dbReference type="InterPro" id="IPR012910">
    <property type="entry name" value="Plug_dom"/>
</dbReference>
<dbReference type="PROSITE" id="PS52016">
    <property type="entry name" value="TONB_DEPENDENT_REC_3"/>
    <property type="match status" value="1"/>
</dbReference>
<dbReference type="CDD" id="cd01347">
    <property type="entry name" value="ligand_gated_channel"/>
    <property type="match status" value="1"/>
</dbReference>
<dbReference type="InterPro" id="IPR039426">
    <property type="entry name" value="TonB-dep_rcpt-like"/>
</dbReference>
<feature type="chain" id="PRO_5045058657" evidence="13">
    <location>
        <begin position="44"/>
        <end position="772"/>
    </location>
</feature>
<dbReference type="PANTHER" id="PTHR32552">
    <property type="entry name" value="FERRICHROME IRON RECEPTOR-RELATED"/>
    <property type="match status" value="1"/>
</dbReference>
<keyword evidence="8 12" id="KW-0798">TonB box</keyword>
<dbReference type="RefSeq" id="WP_339589227.1">
    <property type="nucleotide sequence ID" value="NZ_JBBHJZ010000006.1"/>
</dbReference>
<evidence type="ECO:0000256" key="3">
    <source>
        <dbReference type="ARBA" id="ARBA00022452"/>
    </source>
</evidence>
<dbReference type="Proteomes" id="UP001361239">
    <property type="component" value="Unassembled WGS sequence"/>
</dbReference>
<evidence type="ECO:0000256" key="9">
    <source>
        <dbReference type="ARBA" id="ARBA00023136"/>
    </source>
</evidence>
<evidence type="ECO:0000313" key="17">
    <source>
        <dbReference type="Proteomes" id="UP001361239"/>
    </source>
</evidence>
<dbReference type="Pfam" id="PF07715">
    <property type="entry name" value="Plug"/>
    <property type="match status" value="1"/>
</dbReference>
<evidence type="ECO:0000259" key="15">
    <source>
        <dbReference type="Pfam" id="PF07715"/>
    </source>
</evidence>
<evidence type="ECO:0000256" key="2">
    <source>
        <dbReference type="ARBA" id="ARBA00022448"/>
    </source>
</evidence>
<evidence type="ECO:0000256" key="10">
    <source>
        <dbReference type="ARBA" id="ARBA00023237"/>
    </source>
</evidence>
<evidence type="ECO:0000256" key="1">
    <source>
        <dbReference type="ARBA" id="ARBA00004571"/>
    </source>
</evidence>
<sequence>MGSVGATRIRVSNEAVLIARGRAAKLLVATALAIPLLSVQAHAQAAPHTDDTDMGSEIIVTAQRRAERLEDVPAAITVVSGNTLENAGVTNFQELGQVAAGAQVNFAGAFTQPTIRGITTLTNGNNVENNVAVYVDGFYEPSALVINADLPNLAGIEVLKGPQGTLYGRNATGGAILINTLAPSAEWTGKAQLTYARFNDKRASAYVSGPLADSVRIGLAGYYRHTDSYIRLANPAVIGGKLGPATPIRQAAVRLKLEADLASNLKATLGYNMVHVDDGRTDIFTPYARVSPALPAPPLRATEPYTASFNGVTESPVTNHQGTLKLALATGIGTITSYTGYTDSKQHLEFDFDGTYVNSTIIDINFHQKTFQQAVDYNIDAIDGLNLIVGGMYYHDDIATDPVNRTLIGGVVAQRTIGGVKSDAWAAYADATLELAQGLSLSLGGRYSHDKKDNDYRVFSAAGAIVTDAAAKDSWSKFTPRAALRYEIAPRTNVYASWSRGYRTGTFNFTPPAIVSEWRAVVPETISAYEVGFKTAQDGYRFDMAGFYYDYRNLQVATLLRSPLCAPVPAPPALDTCNQFLNVYQNAPKARVYGIDGQFSATPVENLNLRLGFAWLNAKYTDFRDAVGTGLNAATGLNVNNQVQDWSGQQMARAPELSGNAGFDYLVPQGEGGLRLAANVSYTSSFVVNNPALFGPLAGAAVASQQRYRQGGYALVNASLTWTEPSGHLHVTVFGRNLTNHRYFITKTGSSNGDYGTLAEPVTYGVKLGFDF</sequence>
<evidence type="ECO:0000313" key="16">
    <source>
        <dbReference type="EMBL" id="MEJ5979291.1"/>
    </source>
</evidence>
<name>A0ABU8S1Q7_9SPHN</name>
<dbReference type="EMBL" id="JBBHJZ010000006">
    <property type="protein sequence ID" value="MEJ5979291.1"/>
    <property type="molecule type" value="Genomic_DNA"/>
</dbReference>
<gene>
    <name evidence="16" type="ORF">WG901_21740</name>
</gene>
<comment type="similarity">
    <text evidence="11 12">Belongs to the TonB-dependent receptor family.</text>
</comment>
<dbReference type="Gene3D" id="2.40.170.20">
    <property type="entry name" value="TonB-dependent receptor, beta-barrel domain"/>
    <property type="match status" value="1"/>
</dbReference>
<dbReference type="InterPro" id="IPR000531">
    <property type="entry name" value="Beta-barrel_TonB"/>
</dbReference>
<evidence type="ECO:0000256" key="5">
    <source>
        <dbReference type="ARBA" id="ARBA00022692"/>
    </source>
</evidence>
<keyword evidence="7" id="KW-0406">Ion transport</keyword>
<organism evidence="16 17">
    <name type="scientific">Novosphingobium anseongense</name>
    <dbReference type="NCBI Taxonomy" id="3133436"/>
    <lineage>
        <taxon>Bacteria</taxon>
        <taxon>Pseudomonadati</taxon>
        <taxon>Pseudomonadota</taxon>
        <taxon>Alphaproteobacteria</taxon>
        <taxon>Sphingomonadales</taxon>
        <taxon>Sphingomonadaceae</taxon>
        <taxon>Novosphingobium</taxon>
    </lineage>
</organism>
<dbReference type="SUPFAM" id="SSF56935">
    <property type="entry name" value="Porins"/>
    <property type="match status" value="1"/>
</dbReference>
<keyword evidence="6" id="KW-0408">Iron</keyword>
<keyword evidence="16" id="KW-0675">Receptor</keyword>
<keyword evidence="10 11" id="KW-0998">Cell outer membrane</keyword>
<evidence type="ECO:0000259" key="14">
    <source>
        <dbReference type="Pfam" id="PF00593"/>
    </source>
</evidence>
<keyword evidence="3 11" id="KW-1134">Transmembrane beta strand</keyword>
<dbReference type="PANTHER" id="PTHR32552:SF81">
    <property type="entry name" value="TONB-DEPENDENT OUTER MEMBRANE RECEPTOR"/>
    <property type="match status" value="1"/>
</dbReference>
<keyword evidence="5 11" id="KW-0812">Transmembrane</keyword>
<dbReference type="Pfam" id="PF00593">
    <property type="entry name" value="TonB_dep_Rec_b-barrel"/>
    <property type="match status" value="1"/>
</dbReference>
<feature type="domain" description="TonB-dependent receptor plug" evidence="15">
    <location>
        <begin position="69"/>
        <end position="175"/>
    </location>
</feature>
<keyword evidence="17" id="KW-1185">Reference proteome</keyword>